<feature type="region of interest" description="Disordered" evidence="1">
    <location>
        <begin position="334"/>
        <end position="371"/>
    </location>
</feature>
<dbReference type="SUPFAM" id="SSF52096">
    <property type="entry name" value="ClpP/crotonase"/>
    <property type="match status" value="1"/>
</dbReference>
<dbReference type="EMBL" id="JABFCX010000003">
    <property type="protein sequence ID" value="NNU16704.1"/>
    <property type="molecule type" value="Genomic_DNA"/>
</dbReference>
<evidence type="ECO:0000313" key="3">
    <source>
        <dbReference type="Proteomes" id="UP000536835"/>
    </source>
</evidence>
<dbReference type="InterPro" id="IPR029045">
    <property type="entry name" value="ClpP/crotonase-like_dom_sf"/>
</dbReference>
<evidence type="ECO:0000313" key="2">
    <source>
        <dbReference type="EMBL" id="NNU16704.1"/>
    </source>
</evidence>
<dbReference type="PANTHER" id="PTHR35984">
    <property type="entry name" value="PERIPLASMIC SERINE PROTEASE"/>
    <property type="match status" value="1"/>
</dbReference>
<dbReference type="Pfam" id="PF01972">
    <property type="entry name" value="SDH_protease"/>
    <property type="match status" value="1"/>
</dbReference>
<evidence type="ECO:0008006" key="4">
    <source>
        <dbReference type="Google" id="ProtNLM"/>
    </source>
</evidence>
<name>A0A7Y3W5J9_9PROT</name>
<dbReference type="RefSeq" id="WP_173199416.1">
    <property type="nucleotide sequence ID" value="NZ_JABFCX010000003.1"/>
</dbReference>
<proteinExistence type="predicted"/>
<accession>A0A7Y3W5J9</accession>
<comment type="caution">
    <text evidence="2">The sequence shown here is derived from an EMBL/GenBank/DDBJ whole genome shotgun (WGS) entry which is preliminary data.</text>
</comment>
<gene>
    <name evidence="2" type="ORF">HK107_10260</name>
</gene>
<keyword evidence="3" id="KW-1185">Reference proteome</keyword>
<dbReference type="Gene3D" id="3.90.226.10">
    <property type="entry name" value="2-enoyl-CoA Hydratase, Chain A, domain 1"/>
    <property type="match status" value="1"/>
</dbReference>
<evidence type="ECO:0000256" key="1">
    <source>
        <dbReference type="SAM" id="MobiDB-lite"/>
    </source>
</evidence>
<dbReference type="PANTHER" id="PTHR35984:SF1">
    <property type="entry name" value="PERIPLASMIC SERINE PROTEASE"/>
    <property type="match status" value="1"/>
</dbReference>
<protein>
    <recommendedName>
        <fullName evidence="4">Serine protease</fullName>
    </recommendedName>
</protein>
<organism evidence="2 3">
    <name type="scientific">Parvularcula mediterranea</name>
    <dbReference type="NCBI Taxonomy" id="2732508"/>
    <lineage>
        <taxon>Bacteria</taxon>
        <taxon>Pseudomonadati</taxon>
        <taxon>Pseudomonadota</taxon>
        <taxon>Alphaproteobacteria</taxon>
        <taxon>Parvularculales</taxon>
        <taxon>Parvularculaceae</taxon>
        <taxon>Parvularcula</taxon>
    </lineage>
</organism>
<dbReference type="InterPro" id="IPR002825">
    <property type="entry name" value="Pept_S49_ser-pept_pro"/>
</dbReference>
<sequence>MSNTGRTPSAGMTALRANESERLALLRQIGEARGSLVLTYITSFREGWKSMVLSEDVRIIERHAAQARRDGIKKLDLYLSTWGGDATVPWALHAMLRDYLPKTKIGMILPFESYSAGTGIALGGDEVVMGLSSVLGPVDTQAGGYFWQSEPTGGGVSALKGFLDMLSDLDLKGKLDDKQTIDWLTRNANPLMLGEVYRVFRENKRKILKILGSRQKPLSDKENERIADFFLYGIGIHSQGVRRREAEEAGVSFITKLEDTNIERPVEELFELYSDVMQLFTPFARRSPRGGGGGFNGDVNLKGEHASETPVVMIESLYETNAAYRGYGVDRSWSPLSPDAEGRSTGSSPKAEAPAAALSWTSGERPRSRRR</sequence>
<reference evidence="2 3" key="1">
    <citation type="submission" date="2020-05" db="EMBL/GenBank/DDBJ databases">
        <title>Parvularcula mediterraneae sp. nov., isolated from polypropylene straw from shallow seawater of the seashore of Laganas in Zakynthos island, Greece.</title>
        <authorList>
            <person name="Szabo I."/>
            <person name="Al-Omari J."/>
            <person name="Rado J."/>
            <person name="Szerdahelyi G.S."/>
        </authorList>
    </citation>
    <scope>NUCLEOTIDE SEQUENCE [LARGE SCALE GENOMIC DNA]</scope>
    <source>
        <strain evidence="2 3">ZS-1/3</strain>
    </source>
</reference>
<dbReference type="AlphaFoldDB" id="A0A7Y3W5J9"/>
<dbReference type="Proteomes" id="UP000536835">
    <property type="component" value="Unassembled WGS sequence"/>
</dbReference>
<dbReference type="GO" id="GO:0016020">
    <property type="term" value="C:membrane"/>
    <property type="evidence" value="ECO:0007669"/>
    <property type="project" value="InterPro"/>
</dbReference>